<dbReference type="PANTHER" id="PTHR12558">
    <property type="entry name" value="CELL DIVISION CYCLE 16,23,27"/>
    <property type="match status" value="1"/>
</dbReference>
<protein>
    <submittedName>
        <fullName evidence="3">Lipoprotein NlpI</fullName>
    </submittedName>
</protein>
<dbReference type="SUPFAM" id="SSF48452">
    <property type="entry name" value="TPR-like"/>
    <property type="match status" value="1"/>
</dbReference>
<dbReference type="Proteomes" id="UP000193409">
    <property type="component" value="Unassembled WGS sequence"/>
</dbReference>
<feature type="repeat" description="TPR" evidence="1">
    <location>
        <begin position="364"/>
        <end position="397"/>
    </location>
</feature>
<gene>
    <name evidence="3" type="ORF">PSA7680_03595</name>
</gene>
<dbReference type="RefSeq" id="WP_085870060.1">
    <property type="nucleotide sequence ID" value="NZ_FWFQ01000047.1"/>
</dbReference>
<dbReference type="PROSITE" id="PS50005">
    <property type="entry name" value="TPR"/>
    <property type="match status" value="3"/>
</dbReference>
<dbReference type="InterPro" id="IPR011990">
    <property type="entry name" value="TPR-like_helical_dom_sf"/>
</dbReference>
<name>A0A1Y5TNE3_9RHOB</name>
<feature type="repeat" description="TPR" evidence="1">
    <location>
        <begin position="471"/>
        <end position="504"/>
    </location>
</feature>
<keyword evidence="3" id="KW-0449">Lipoprotein</keyword>
<keyword evidence="1" id="KW-0802">TPR repeat</keyword>
<dbReference type="EMBL" id="FWFQ01000047">
    <property type="protein sequence ID" value="SLN68062.1"/>
    <property type="molecule type" value="Genomic_DNA"/>
</dbReference>
<evidence type="ECO:0000256" key="2">
    <source>
        <dbReference type="SAM" id="SignalP"/>
    </source>
</evidence>
<feature type="signal peptide" evidence="2">
    <location>
        <begin position="1"/>
        <end position="28"/>
    </location>
</feature>
<dbReference type="Gene3D" id="1.25.40.10">
    <property type="entry name" value="Tetratricopeptide repeat domain"/>
    <property type="match status" value="2"/>
</dbReference>
<keyword evidence="4" id="KW-1185">Reference proteome</keyword>
<dbReference type="Pfam" id="PF13432">
    <property type="entry name" value="TPR_16"/>
    <property type="match status" value="3"/>
</dbReference>
<evidence type="ECO:0000313" key="4">
    <source>
        <dbReference type="Proteomes" id="UP000193409"/>
    </source>
</evidence>
<accession>A0A1Y5TNE3</accession>
<dbReference type="AlphaFoldDB" id="A0A1Y5TNE3"/>
<dbReference type="InterPro" id="IPR019734">
    <property type="entry name" value="TPR_rpt"/>
</dbReference>
<keyword evidence="2" id="KW-0732">Signal</keyword>
<evidence type="ECO:0000256" key="1">
    <source>
        <dbReference type="PROSITE-ProRule" id="PRU00339"/>
    </source>
</evidence>
<dbReference type="SMART" id="SM00028">
    <property type="entry name" value="TPR"/>
    <property type="match status" value="6"/>
</dbReference>
<dbReference type="OrthoDB" id="9766710at2"/>
<reference evidence="3 4" key="1">
    <citation type="submission" date="2017-03" db="EMBL/GenBank/DDBJ databases">
        <authorList>
            <person name="Afonso C.L."/>
            <person name="Miller P.J."/>
            <person name="Scott M.A."/>
            <person name="Spackman E."/>
            <person name="Goraichik I."/>
            <person name="Dimitrov K.M."/>
            <person name="Suarez D.L."/>
            <person name="Swayne D.E."/>
        </authorList>
    </citation>
    <scope>NUCLEOTIDE SEQUENCE [LARGE SCALE GENOMIC DNA]</scope>
    <source>
        <strain evidence="3 4">CECT 7680</strain>
    </source>
</reference>
<organism evidence="3 4">
    <name type="scientific">Pseudoruegeria aquimaris</name>
    <dbReference type="NCBI Taxonomy" id="393663"/>
    <lineage>
        <taxon>Bacteria</taxon>
        <taxon>Pseudomonadati</taxon>
        <taxon>Pseudomonadota</taxon>
        <taxon>Alphaproteobacteria</taxon>
        <taxon>Rhodobacterales</taxon>
        <taxon>Roseobacteraceae</taxon>
        <taxon>Pseudoruegeria</taxon>
    </lineage>
</organism>
<feature type="repeat" description="TPR" evidence="1">
    <location>
        <begin position="402"/>
        <end position="435"/>
    </location>
</feature>
<sequence length="570" mass="62481">MRVIRTQWKALAVLATMGASVLAPGAQAQDGLAGAYLAARHASVFSDYEAAADYFTRALVLDPGNPALMENALTAFLGLGELDRAVPIARRMVAGGINSQTAHMTLLIDQFLKEDYAAAIADLQAGRSVGQLVDGLAVAWALVGEGEMSEALAAFDGVSEQPGLAAFGLFHKALALASVGDFEGADEIFSGETGVTLQATRRGVMAHAQVLGQLDRHQDAIELIDAVAGRDLDPEVQSLRDRLAAGEEVPFDIVQNPKEGLSEVFSMVAEALRPDAQPGYTLLYSRAAEVLHPGQIEAILMSAGLLEQLERYELATETYDKVPPDHPSFHAAELGRSQALMDAGKPEASLEVLKQLTKTHGDLPQVWVTLGDRYRQMERFDEASGAYDKALELYGEPNANHWFVFYARGITHEREGRWELAEADFRKSLELVPGQPQVLNYLGYSMVEMRQNLDEALEMIEEAVAARPDDGYITDSLGWVLYRLGRYEEAVVHMERAAELMPVDPIINDHLGDTYWAVGRHLEAEFQWRRALSFDPEPEEAERIRRKLEVGLDKVLEEEGADPISVANDG</sequence>
<proteinExistence type="predicted"/>
<feature type="chain" id="PRO_5013391626" evidence="2">
    <location>
        <begin position="29"/>
        <end position="570"/>
    </location>
</feature>
<evidence type="ECO:0000313" key="3">
    <source>
        <dbReference type="EMBL" id="SLN68062.1"/>
    </source>
</evidence>
<dbReference type="PANTHER" id="PTHR12558:SF13">
    <property type="entry name" value="CELL DIVISION CYCLE PROTEIN 27 HOMOLOG"/>
    <property type="match status" value="1"/>
</dbReference>